<proteinExistence type="inferred from homology"/>
<gene>
    <name evidence="8" type="ORF">MSHI_03350</name>
</gene>
<dbReference type="RefSeq" id="WP_083049751.1">
    <property type="nucleotide sequence ID" value="NZ_AP022575.1"/>
</dbReference>
<evidence type="ECO:0000256" key="6">
    <source>
        <dbReference type="ARBA" id="ARBA00023136"/>
    </source>
</evidence>
<evidence type="ECO:0000256" key="7">
    <source>
        <dbReference type="RuleBase" id="RU367016"/>
    </source>
</evidence>
<keyword evidence="4 7" id="KW-0812">Transmembrane</keyword>
<dbReference type="PANTHER" id="PTHR30353:SF15">
    <property type="entry name" value="INNER MEMBRANE PROTEIN YABI"/>
    <property type="match status" value="1"/>
</dbReference>
<evidence type="ECO:0000256" key="3">
    <source>
        <dbReference type="ARBA" id="ARBA00022475"/>
    </source>
</evidence>
<comment type="similarity">
    <text evidence="2 7">Belongs to the DedA family.</text>
</comment>
<dbReference type="EMBL" id="AP022575">
    <property type="protein sequence ID" value="BBX72429.1"/>
    <property type="molecule type" value="Genomic_DNA"/>
</dbReference>
<keyword evidence="9" id="KW-1185">Reference proteome</keyword>
<evidence type="ECO:0000256" key="2">
    <source>
        <dbReference type="ARBA" id="ARBA00010792"/>
    </source>
</evidence>
<feature type="transmembrane region" description="Helical" evidence="7">
    <location>
        <begin position="138"/>
        <end position="162"/>
    </location>
</feature>
<dbReference type="KEGG" id="mshj:MSHI_03350"/>
<comment type="subcellular location">
    <subcellularLocation>
        <location evidence="1 7">Cell membrane</location>
        <topology evidence="1 7">Multi-pass membrane protein</topology>
    </subcellularLocation>
</comment>
<dbReference type="OrthoDB" id="9813426at2"/>
<dbReference type="InterPro" id="IPR032816">
    <property type="entry name" value="VTT_dom"/>
</dbReference>
<reference evidence="8 9" key="1">
    <citation type="journal article" date="2019" name="Emerg. Microbes Infect.">
        <title>Comprehensive subspecies identification of 175 nontuberculous mycobacteria species based on 7547 genomic profiles.</title>
        <authorList>
            <person name="Matsumoto Y."/>
            <person name="Kinjo T."/>
            <person name="Motooka D."/>
            <person name="Nabeya D."/>
            <person name="Jung N."/>
            <person name="Uechi K."/>
            <person name="Horii T."/>
            <person name="Iida T."/>
            <person name="Fujita J."/>
            <person name="Nakamura S."/>
        </authorList>
    </citation>
    <scope>NUCLEOTIDE SEQUENCE [LARGE SCALE GENOMIC DNA]</scope>
    <source>
        <strain evidence="8 9">JCM 14233</strain>
    </source>
</reference>
<dbReference type="InterPro" id="IPR032818">
    <property type="entry name" value="DedA-like"/>
</dbReference>
<sequence>METFILSHGSYLSLPVLTATGLPVPEEVVVAAAGVLSAPSVARLDPRLALAVCLAGVLIGDCALYWIGRTFGHTYLRQHRWFCRLVPGDRAERMEGMVQHHSLRVFLLARFLVGLRTPLYVAMGIMRIDFRRFVLSDGACGVLAVCAFFLPSYFGAAWIGVLIHRSEWAVTAIVPIVAAGASAYYFIWKKSRQQLRLNLPGSGDTHHEQEAS</sequence>
<evidence type="ECO:0000256" key="1">
    <source>
        <dbReference type="ARBA" id="ARBA00004651"/>
    </source>
</evidence>
<feature type="transmembrane region" description="Helical" evidence="7">
    <location>
        <begin position="105"/>
        <end position="126"/>
    </location>
</feature>
<dbReference type="AlphaFoldDB" id="A0A7I7MM94"/>
<dbReference type="GO" id="GO:0005886">
    <property type="term" value="C:plasma membrane"/>
    <property type="evidence" value="ECO:0007669"/>
    <property type="project" value="UniProtKB-SubCell"/>
</dbReference>
<evidence type="ECO:0000313" key="8">
    <source>
        <dbReference type="EMBL" id="BBX72429.1"/>
    </source>
</evidence>
<evidence type="ECO:0000313" key="9">
    <source>
        <dbReference type="Proteomes" id="UP000467236"/>
    </source>
</evidence>
<name>A0A7I7MM94_9MYCO</name>
<feature type="transmembrane region" description="Helical" evidence="7">
    <location>
        <begin position="48"/>
        <end position="67"/>
    </location>
</feature>
<dbReference type="PANTHER" id="PTHR30353">
    <property type="entry name" value="INNER MEMBRANE PROTEIN DEDA-RELATED"/>
    <property type="match status" value="1"/>
</dbReference>
<protein>
    <submittedName>
        <fullName evidence="8">Uncharacterized protein</fullName>
    </submittedName>
</protein>
<evidence type="ECO:0000256" key="4">
    <source>
        <dbReference type="ARBA" id="ARBA00022692"/>
    </source>
</evidence>
<organism evidence="8 9">
    <name type="scientific">Mycobacterium shinjukuense</name>
    <dbReference type="NCBI Taxonomy" id="398694"/>
    <lineage>
        <taxon>Bacteria</taxon>
        <taxon>Bacillati</taxon>
        <taxon>Actinomycetota</taxon>
        <taxon>Actinomycetes</taxon>
        <taxon>Mycobacteriales</taxon>
        <taxon>Mycobacteriaceae</taxon>
        <taxon>Mycobacterium</taxon>
    </lineage>
</organism>
<evidence type="ECO:0000256" key="5">
    <source>
        <dbReference type="ARBA" id="ARBA00022989"/>
    </source>
</evidence>
<accession>A0A7I7MM94</accession>
<dbReference type="Proteomes" id="UP000467236">
    <property type="component" value="Chromosome"/>
</dbReference>
<dbReference type="Pfam" id="PF09335">
    <property type="entry name" value="VTT_dom"/>
    <property type="match status" value="1"/>
</dbReference>
<keyword evidence="3 7" id="KW-1003">Cell membrane</keyword>
<feature type="transmembrane region" description="Helical" evidence="7">
    <location>
        <begin position="168"/>
        <end position="187"/>
    </location>
</feature>
<keyword evidence="5 7" id="KW-1133">Transmembrane helix</keyword>
<keyword evidence="6 7" id="KW-0472">Membrane</keyword>